<dbReference type="Proteomes" id="UP000595564">
    <property type="component" value="Chromosome"/>
</dbReference>
<reference evidence="3 4" key="1">
    <citation type="journal article" date="2012" name="Extremophiles">
        <title>Thermotomaculum hydrothermale gen. nov., sp. nov., a novel heterotrophic thermophile within the phylum Acidobacteria from a deep-sea hydrothermal vent chimney in the Southern Okinawa Trough.</title>
        <authorList>
            <person name="Izumi H."/>
            <person name="Nunoura T."/>
            <person name="Miyazaki M."/>
            <person name="Mino S."/>
            <person name="Toki T."/>
            <person name="Takai K."/>
            <person name="Sako Y."/>
            <person name="Sawabe T."/>
            <person name="Nakagawa S."/>
        </authorList>
    </citation>
    <scope>NUCLEOTIDE SEQUENCE [LARGE SCALE GENOMIC DNA]</scope>
    <source>
        <strain evidence="3 4">AC55</strain>
    </source>
</reference>
<organism evidence="3 4">
    <name type="scientific">Thermotomaculum hydrothermale</name>
    <dbReference type="NCBI Taxonomy" id="981385"/>
    <lineage>
        <taxon>Bacteria</taxon>
        <taxon>Pseudomonadati</taxon>
        <taxon>Acidobacteriota</taxon>
        <taxon>Holophagae</taxon>
        <taxon>Thermotomaculales</taxon>
        <taxon>Thermotomaculaceae</taxon>
        <taxon>Thermotomaculum</taxon>
    </lineage>
</organism>
<evidence type="ECO:0000256" key="1">
    <source>
        <dbReference type="ARBA" id="ARBA00008984"/>
    </source>
</evidence>
<proteinExistence type="inferred from homology"/>
<comment type="similarity">
    <text evidence="1">Belongs to the sulfur carrier protein TusA family.</text>
</comment>
<evidence type="ECO:0000313" key="4">
    <source>
        <dbReference type="Proteomes" id="UP000595564"/>
    </source>
</evidence>
<dbReference type="RefSeq" id="WP_201328775.1">
    <property type="nucleotide sequence ID" value="NZ_AP017470.1"/>
</dbReference>
<dbReference type="InterPro" id="IPR019870">
    <property type="entry name" value="Se_metab_YedF"/>
</dbReference>
<evidence type="ECO:0000313" key="3">
    <source>
        <dbReference type="EMBL" id="BBB32429.1"/>
    </source>
</evidence>
<dbReference type="PANTHER" id="PTHR33279">
    <property type="entry name" value="SULFUR CARRIER PROTEIN YEDF-RELATED"/>
    <property type="match status" value="1"/>
</dbReference>
<dbReference type="SUPFAM" id="SSF64307">
    <property type="entry name" value="SirA-like"/>
    <property type="match status" value="1"/>
</dbReference>
<name>A0A7R6SY59_9BACT</name>
<dbReference type="InterPro" id="IPR027396">
    <property type="entry name" value="DsrEFH-like"/>
</dbReference>
<dbReference type="InterPro" id="IPR003787">
    <property type="entry name" value="Sulphur_relay_DsrE/F-like"/>
</dbReference>
<dbReference type="EMBL" id="AP017470">
    <property type="protein sequence ID" value="BBB32429.1"/>
    <property type="molecule type" value="Genomic_DNA"/>
</dbReference>
<dbReference type="Pfam" id="PF01206">
    <property type="entry name" value="TusA"/>
    <property type="match status" value="1"/>
</dbReference>
<dbReference type="InterPro" id="IPR036868">
    <property type="entry name" value="TusA-like_sf"/>
</dbReference>
<dbReference type="Pfam" id="PF02635">
    <property type="entry name" value="DsrE"/>
    <property type="match status" value="1"/>
</dbReference>
<dbReference type="Gene3D" id="3.30.110.40">
    <property type="entry name" value="TusA-like domain"/>
    <property type="match status" value="1"/>
</dbReference>
<dbReference type="KEGG" id="thyd:TTHT_0867"/>
<sequence>MAEKIVDAKGLACPQPVIMTKNALSEIEEGIIKVLVDSIASRENVKRFAESQGCTVEIKEKDGVFEIEIVKGYQCGVVYNDETEESVSNKVVFVSSDAIGPDYELGKELMKGFLKTFLDLDKKDLPKKMIFVNKGVHITCFWEETIEHLKELEKRGVEIYSCGACLNYFKITDELKVGQIGNAFDSVQSLMQGESVINLG</sequence>
<feature type="domain" description="UPF0033" evidence="2">
    <location>
        <begin position="6"/>
        <end position="30"/>
    </location>
</feature>
<accession>A0A7R6SY59</accession>
<evidence type="ECO:0000259" key="2">
    <source>
        <dbReference type="PROSITE" id="PS01148"/>
    </source>
</evidence>
<dbReference type="InterPro" id="IPR001455">
    <property type="entry name" value="TusA-like"/>
</dbReference>
<protein>
    <submittedName>
        <fullName evidence="3">Selenium metabolism protein YedF</fullName>
    </submittedName>
</protein>
<dbReference type="PANTHER" id="PTHR33279:SF6">
    <property type="entry name" value="SULFUR CARRIER PROTEIN YEDF-RELATED"/>
    <property type="match status" value="1"/>
</dbReference>
<dbReference type="CDD" id="cd03421">
    <property type="entry name" value="SirA_like_N"/>
    <property type="match status" value="1"/>
</dbReference>
<dbReference type="SUPFAM" id="SSF75169">
    <property type="entry name" value="DsrEFH-like"/>
    <property type="match status" value="1"/>
</dbReference>
<dbReference type="AlphaFoldDB" id="A0A7R6SY59"/>
<dbReference type="PROSITE" id="PS01148">
    <property type="entry name" value="UPF0033"/>
    <property type="match status" value="1"/>
</dbReference>
<keyword evidence="4" id="KW-1185">Reference proteome</keyword>
<dbReference type="NCBIfam" id="TIGR03527">
    <property type="entry name" value="selenium_YedF"/>
    <property type="match status" value="1"/>
</dbReference>
<gene>
    <name evidence="3" type="ORF">TTHT_0867</name>
</gene>